<reference evidence="1 2" key="2">
    <citation type="journal article" date="2022" name="Mol. Ecol. Resour.">
        <title>The genomes of chicory, endive, great burdock and yacon provide insights into Asteraceae paleo-polyploidization history and plant inulin production.</title>
        <authorList>
            <person name="Fan W."/>
            <person name="Wang S."/>
            <person name="Wang H."/>
            <person name="Wang A."/>
            <person name="Jiang F."/>
            <person name="Liu H."/>
            <person name="Zhao H."/>
            <person name="Xu D."/>
            <person name="Zhang Y."/>
        </authorList>
    </citation>
    <scope>NUCLEOTIDE SEQUENCE [LARGE SCALE GENOMIC DNA]</scope>
    <source>
        <strain evidence="2">cv. Yunnan</strain>
        <tissue evidence="1">Leaves</tissue>
    </source>
</reference>
<protein>
    <submittedName>
        <fullName evidence="1">Uncharacterized protein</fullName>
    </submittedName>
</protein>
<proteinExistence type="predicted"/>
<evidence type="ECO:0000313" key="2">
    <source>
        <dbReference type="Proteomes" id="UP001056120"/>
    </source>
</evidence>
<organism evidence="1 2">
    <name type="scientific">Smallanthus sonchifolius</name>
    <dbReference type="NCBI Taxonomy" id="185202"/>
    <lineage>
        <taxon>Eukaryota</taxon>
        <taxon>Viridiplantae</taxon>
        <taxon>Streptophyta</taxon>
        <taxon>Embryophyta</taxon>
        <taxon>Tracheophyta</taxon>
        <taxon>Spermatophyta</taxon>
        <taxon>Magnoliopsida</taxon>
        <taxon>eudicotyledons</taxon>
        <taxon>Gunneridae</taxon>
        <taxon>Pentapetalae</taxon>
        <taxon>asterids</taxon>
        <taxon>campanulids</taxon>
        <taxon>Asterales</taxon>
        <taxon>Asteraceae</taxon>
        <taxon>Asteroideae</taxon>
        <taxon>Heliantheae alliance</taxon>
        <taxon>Millerieae</taxon>
        <taxon>Smallanthus</taxon>
    </lineage>
</organism>
<dbReference type="EMBL" id="CM042024">
    <property type="protein sequence ID" value="KAI3809715.1"/>
    <property type="molecule type" value="Genomic_DNA"/>
</dbReference>
<evidence type="ECO:0000313" key="1">
    <source>
        <dbReference type="EMBL" id="KAI3809715.1"/>
    </source>
</evidence>
<dbReference type="Proteomes" id="UP001056120">
    <property type="component" value="Linkage Group LG07"/>
</dbReference>
<name>A0ACB9INZ2_9ASTR</name>
<reference evidence="2" key="1">
    <citation type="journal article" date="2022" name="Mol. Ecol. Resour.">
        <title>The genomes of chicory, endive, great burdock and yacon provide insights into Asteraceae palaeo-polyploidization history and plant inulin production.</title>
        <authorList>
            <person name="Fan W."/>
            <person name="Wang S."/>
            <person name="Wang H."/>
            <person name="Wang A."/>
            <person name="Jiang F."/>
            <person name="Liu H."/>
            <person name="Zhao H."/>
            <person name="Xu D."/>
            <person name="Zhang Y."/>
        </authorList>
    </citation>
    <scope>NUCLEOTIDE SEQUENCE [LARGE SCALE GENOMIC DNA]</scope>
    <source>
        <strain evidence="2">cv. Yunnan</strain>
    </source>
</reference>
<comment type="caution">
    <text evidence="1">The sequence shown here is derived from an EMBL/GenBank/DDBJ whole genome shotgun (WGS) entry which is preliminary data.</text>
</comment>
<sequence length="113" mass="11569">MASKTFFLLALAFAVVLLITSEVAAAKGLASKPDSEVDDHGHEGYHKGGGGRGYNVGGRHGGHHGGGHGDHGKGGRHGVCKYGCCGGGRYKYVGSCKCCSTSAEATAYKQTQN</sequence>
<keyword evidence="2" id="KW-1185">Reference proteome</keyword>
<gene>
    <name evidence="1" type="ORF">L1987_19315</name>
</gene>
<accession>A0ACB9INZ2</accession>